<gene>
    <name evidence="2" type="ORF">AVDCRST_MAG58-2287</name>
</gene>
<evidence type="ECO:0000256" key="1">
    <source>
        <dbReference type="SAM" id="MobiDB-lite"/>
    </source>
</evidence>
<reference evidence="2" key="1">
    <citation type="submission" date="2020-02" db="EMBL/GenBank/DDBJ databases">
        <authorList>
            <person name="Meier V. D."/>
        </authorList>
    </citation>
    <scope>NUCLEOTIDE SEQUENCE</scope>
    <source>
        <strain evidence="2">AVDCRST_MAG58</strain>
    </source>
</reference>
<feature type="compositionally biased region" description="Basic residues" evidence="1">
    <location>
        <begin position="1"/>
        <end position="10"/>
    </location>
</feature>
<evidence type="ECO:0000313" key="2">
    <source>
        <dbReference type="EMBL" id="CAA9459489.1"/>
    </source>
</evidence>
<dbReference type="EMBL" id="CADCVF010000046">
    <property type="protein sequence ID" value="CAA9459489.1"/>
    <property type="molecule type" value="Genomic_DNA"/>
</dbReference>
<feature type="region of interest" description="Disordered" evidence="1">
    <location>
        <begin position="1"/>
        <end position="63"/>
    </location>
</feature>
<sequence>GQSSHSRRGGQGHDLRPGRFGVRECRHHVGDLHQAGARQAGGARPPDGRPADTSLRRKDPGGL</sequence>
<protein>
    <submittedName>
        <fullName evidence="2">Uncharacterized protein</fullName>
    </submittedName>
</protein>
<feature type="non-terminal residue" evidence="2">
    <location>
        <position position="63"/>
    </location>
</feature>
<organism evidence="2">
    <name type="scientific">uncultured Rubrobacteraceae bacterium</name>
    <dbReference type="NCBI Taxonomy" id="349277"/>
    <lineage>
        <taxon>Bacteria</taxon>
        <taxon>Bacillati</taxon>
        <taxon>Actinomycetota</taxon>
        <taxon>Rubrobacteria</taxon>
        <taxon>Rubrobacterales</taxon>
        <taxon>Rubrobacteraceae</taxon>
        <taxon>environmental samples</taxon>
    </lineage>
</organism>
<feature type="compositionally biased region" description="Low complexity" evidence="1">
    <location>
        <begin position="34"/>
        <end position="45"/>
    </location>
</feature>
<proteinExistence type="predicted"/>
<name>A0A6J4R7G8_9ACTN</name>
<feature type="compositionally biased region" description="Basic and acidic residues" evidence="1">
    <location>
        <begin position="11"/>
        <end position="31"/>
    </location>
</feature>
<feature type="compositionally biased region" description="Basic and acidic residues" evidence="1">
    <location>
        <begin position="46"/>
        <end position="63"/>
    </location>
</feature>
<dbReference type="AlphaFoldDB" id="A0A6J4R7G8"/>
<accession>A0A6J4R7G8</accession>
<feature type="non-terminal residue" evidence="2">
    <location>
        <position position="1"/>
    </location>
</feature>